<dbReference type="EMBL" id="JACHHZ010000001">
    <property type="protein sequence ID" value="MBB6092373.1"/>
    <property type="molecule type" value="Genomic_DNA"/>
</dbReference>
<comment type="caution">
    <text evidence="1">The sequence shown here is derived from an EMBL/GenBank/DDBJ whole genome shotgun (WGS) entry which is preliminary data.</text>
</comment>
<proteinExistence type="predicted"/>
<keyword evidence="2" id="KW-1185">Reference proteome</keyword>
<dbReference type="AlphaFoldDB" id="A0A841HI46"/>
<dbReference type="Proteomes" id="UP000588068">
    <property type="component" value="Unassembled WGS sequence"/>
</dbReference>
<evidence type="ECO:0000313" key="2">
    <source>
        <dbReference type="Proteomes" id="UP000588068"/>
    </source>
</evidence>
<dbReference type="RefSeq" id="WP_184330094.1">
    <property type="nucleotide sequence ID" value="NZ_JACHHZ010000001.1"/>
</dbReference>
<sequence length="176" mass="18748">METKTVSASYSNSDRRALCSRLIRDGGGPKMSRVAPILFATLLLLSAGDAAATWVRPDTQFAFSLPAADAKDALNEIAAALELLNFKLTLNPPPLMRKDGFIGAEFWGAHRAAVTVSGFAACVRVAIYTSSPSQAHEQSMSDAAELSAYLVSHLRSREGVLLFKSSGARATCEEAL</sequence>
<name>A0A841HI46_9GAMM</name>
<evidence type="ECO:0000313" key="1">
    <source>
        <dbReference type="EMBL" id="MBB6092373.1"/>
    </source>
</evidence>
<accession>A0A841HI46</accession>
<organism evidence="1 2">
    <name type="scientific">Povalibacter uvarum</name>
    <dbReference type="NCBI Taxonomy" id="732238"/>
    <lineage>
        <taxon>Bacteria</taxon>
        <taxon>Pseudomonadati</taxon>
        <taxon>Pseudomonadota</taxon>
        <taxon>Gammaproteobacteria</taxon>
        <taxon>Steroidobacterales</taxon>
        <taxon>Steroidobacteraceae</taxon>
        <taxon>Povalibacter</taxon>
    </lineage>
</organism>
<gene>
    <name evidence="1" type="ORF">HNQ60_001219</name>
</gene>
<reference evidence="1 2" key="1">
    <citation type="submission" date="2020-08" db="EMBL/GenBank/DDBJ databases">
        <title>Genomic Encyclopedia of Type Strains, Phase IV (KMG-IV): sequencing the most valuable type-strain genomes for metagenomic binning, comparative biology and taxonomic classification.</title>
        <authorList>
            <person name="Goeker M."/>
        </authorList>
    </citation>
    <scope>NUCLEOTIDE SEQUENCE [LARGE SCALE GENOMIC DNA]</scope>
    <source>
        <strain evidence="1 2">DSM 26723</strain>
    </source>
</reference>
<protein>
    <submittedName>
        <fullName evidence="1">Uncharacterized protein</fullName>
    </submittedName>
</protein>